<evidence type="ECO:0000313" key="2">
    <source>
        <dbReference type="Proteomes" id="UP000464827"/>
    </source>
</evidence>
<name>A0A6B9SU77_9CAUD</name>
<dbReference type="NCBIfam" id="TIGR01669">
    <property type="entry name" value="phage_XkdX"/>
    <property type="match status" value="1"/>
</dbReference>
<organism evidence="1 2">
    <name type="scientific">Butyrivibrio phage Idris</name>
    <dbReference type="NCBI Taxonomy" id="2696360"/>
    <lineage>
        <taxon>Viruses</taxon>
        <taxon>Duplodnaviria</taxon>
        <taxon>Heunggongvirae</taxon>
        <taxon>Uroviricota</taxon>
        <taxon>Caudoviricetes</taxon>
        <taxon>Arawnvirus</taxon>
        <taxon>Arawnvirus arawn</taxon>
    </lineage>
</organism>
<evidence type="ECO:0000313" key="1">
    <source>
        <dbReference type="EMBL" id="QHJ73838.1"/>
    </source>
</evidence>
<dbReference type="InterPro" id="IPR010022">
    <property type="entry name" value="XkdX"/>
</dbReference>
<dbReference type="EMBL" id="MN882554">
    <property type="protein sequence ID" value="QHJ73838.1"/>
    <property type="molecule type" value="Genomic_DNA"/>
</dbReference>
<dbReference type="Proteomes" id="UP000464827">
    <property type="component" value="Segment"/>
</dbReference>
<proteinExistence type="predicted"/>
<reference evidence="1 2" key="1">
    <citation type="submission" date="2019-12" db="EMBL/GenBank/DDBJ databases">
        <title>The Isolation and Genome Sequencing of Six Novel Lytic Bacteriophages from the Rumen Active Against Butyrivibrio fibrisolvens.</title>
        <authorList>
            <person name="Friedersdorff J.C.A."/>
            <person name="Kingston-Smith A.H."/>
            <person name="Pachebat J.A."/>
            <person name="Rooke D."/>
            <person name="Creevey C.J."/>
        </authorList>
    </citation>
    <scope>NUCLEOTIDE SEQUENCE [LARGE SCALE GENOMIC DNA]</scope>
</reference>
<evidence type="ECO:0008006" key="3">
    <source>
        <dbReference type="Google" id="ProtNLM"/>
    </source>
</evidence>
<accession>A0A6B9SU77</accession>
<protein>
    <recommendedName>
        <fullName evidence="3">XkdX family protein</fullName>
    </recommendedName>
</protein>
<dbReference type="Pfam" id="PF09693">
    <property type="entry name" value="Phage_XkdX"/>
    <property type="match status" value="1"/>
</dbReference>
<sequence length="47" mass="5467">MSRLYKTVKRYYDKGIYDEADVAVFVRAGSITPEEYELITGEPYEAE</sequence>